<gene>
    <name evidence="2" type="ORF">EVAR_28663_1</name>
</gene>
<organism evidence="2 3">
    <name type="scientific">Eumeta variegata</name>
    <name type="common">Bagworm moth</name>
    <name type="synonym">Eumeta japonica</name>
    <dbReference type="NCBI Taxonomy" id="151549"/>
    <lineage>
        <taxon>Eukaryota</taxon>
        <taxon>Metazoa</taxon>
        <taxon>Ecdysozoa</taxon>
        <taxon>Arthropoda</taxon>
        <taxon>Hexapoda</taxon>
        <taxon>Insecta</taxon>
        <taxon>Pterygota</taxon>
        <taxon>Neoptera</taxon>
        <taxon>Endopterygota</taxon>
        <taxon>Lepidoptera</taxon>
        <taxon>Glossata</taxon>
        <taxon>Ditrysia</taxon>
        <taxon>Tineoidea</taxon>
        <taxon>Psychidae</taxon>
        <taxon>Oiketicinae</taxon>
        <taxon>Eumeta</taxon>
    </lineage>
</organism>
<dbReference type="AlphaFoldDB" id="A0A4C1V3X8"/>
<keyword evidence="1" id="KW-0812">Transmembrane</keyword>
<protein>
    <submittedName>
        <fullName evidence="2">Uncharacterized protein</fullName>
    </submittedName>
</protein>
<comment type="caution">
    <text evidence="2">The sequence shown here is derived from an EMBL/GenBank/DDBJ whole genome shotgun (WGS) entry which is preliminary data.</text>
</comment>
<dbReference type="EMBL" id="BGZK01000275">
    <property type="protein sequence ID" value="GBP33508.1"/>
    <property type="molecule type" value="Genomic_DNA"/>
</dbReference>
<sequence length="107" mass="10995">MSVRELSSQTRTVATLGVVCAAVGAVLAAALLPAAAECEALALTGSLLVTLVLAAAALMVTHHAPLPLFTLILPNRPRRGSTTCRVRSGGSKRWVMGVMTPQAGFLS</sequence>
<keyword evidence="1" id="KW-0472">Membrane</keyword>
<dbReference type="Proteomes" id="UP000299102">
    <property type="component" value="Unassembled WGS sequence"/>
</dbReference>
<accession>A0A4C1V3X8</accession>
<feature type="transmembrane region" description="Helical" evidence="1">
    <location>
        <begin position="46"/>
        <end position="73"/>
    </location>
</feature>
<name>A0A4C1V3X8_EUMVA</name>
<keyword evidence="3" id="KW-1185">Reference proteome</keyword>
<evidence type="ECO:0000256" key="1">
    <source>
        <dbReference type="SAM" id="Phobius"/>
    </source>
</evidence>
<evidence type="ECO:0000313" key="3">
    <source>
        <dbReference type="Proteomes" id="UP000299102"/>
    </source>
</evidence>
<keyword evidence="1" id="KW-1133">Transmembrane helix</keyword>
<proteinExistence type="predicted"/>
<evidence type="ECO:0000313" key="2">
    <source>
        <dbReference type="EMBL" id="GBP33508.1"/>
    </source>
</evidence>
<reference evidence="2 3" key="1">
    <citation type="journal article" date="2019" name="Commun. Biol.">
        <title>The bagworm genome reveals a unique fibroin gene that provides high tensile strength.</title>
        <authorList>
            <person name="Kono N."/>
            <person name="Nakamura H."/>
            <person name="Ohtoshi R."/>
            <person name="Tomita M."/>
            <person name="Numata K."/>
            <person name="Arakawa K."/>
        </authorList>
    </citation>
    <scope>NUCLEOTIDE SEQUENCE [LARGE SCALE GENOMIC DNA]</scope>
</reference>